<comment type="caution">
    <text evidence="2">The sequence shown here is derived from an EMBL/GenBank/DDBJ whole genome shotgun (WGS) entry which is preliminary data.</text>
</comment>
<evidence type="ECO:0000313" key="2">
    <source>
        <dbReference type="EMBL" id="CAE7545034.1"/>
    </source>
</evidence>
<feature type="domain" description="NYN" evidence="1">
    <location>
        <begin position="78"/>
        <end position="206"/>
    </location>
</feature>
<keyword evidence="3" id="KW-1185">Reference proteome</keyword>
<gene>
    <name evidence="2" type="ORF">SNAT2548_LOCUS30581</name>
</gene>
<protein>
    <recommendedName>
        <fullName evidence="1">NYN domain-containing protein</fullName>
    </recommendedName>
</protein>
<reference evidence="2" key="1">
    <citation type="submission" date="2021-02" db="EMBL/GenBank/DDBJ databases">
        <authorList>
            <person name="Dougan E. K."/>
            <person name="Rhodes N."/>
            <person name="Thang M."/>
            <person name="Chan C."/>
        </authorList>
    </citation>
    <scope>NUCLEOTIDE SEQUENCE</scope>
</reference>
<dbReference type="EMBL" id="CAJNDS010002612">
    <property type="protein sequence ID" value="CAE7545034.1"/>
    <property type="molecule type" value="Genomic_DNA"/>
</dbReference>
<dbReference type="GO" id="GO:0004540">
    <property type="term" value="F:RNA nuclease activity"/>
    <property type="evidence" value="ECO:0007669"/>
    <property type="project" value="InterPro"/>
</dbReference>
<organism evidence="2 3">
    <name type="scientific">Symbiodinium natans</name>
    <dbReference type="NCBI Taxonomy" id="878477"/>
    <lineage>
        <taxon>Eukaryota</taxon>
        <taxon>Sar</taxon>
        <taxon>Alveolata</taxon>
        <taxon>Dinophyceae</taxon>
        <taxon>Suessiales</taxon>
        <taxon>Symbiodiniaceae</taxon>
        <taxon>Symbiodinium</taxon>
    </lineage>
</organism>
<dbReference type="Pfam" id="PF01936">
    <property type="entry name" value="NYN"/>
    <property type="match status" value="1"/>
</dbReference>
<accession>A0A812TRB4</accession>
<dbReference type="InterPro" id="IPR021139">
    <property type="entry name" value="NYN"/>
</dbReference>
<dbReference type="OrthoDB" id="422773at2759"/>
<dbReference type="AlphaFoldDB" id="A0A812TRB4"/>
<proteinExistence type="predicted"/>
<evidence type="ECO:0000313" key="3">
    <source>
        <dbReference type="Proteomes" id="UP000604046"/>
    </source>
</evidence>
<dbReference type="Gene3D" id="3.40.50.1010">
    <property type="entry name" value="5'-nuclease"/>
    <property type="match status" value="1"/>
</dbReference>
<dbReference type="Proteomes" id="UP000604046">
    <property type="component" value="Unassembled WGS sequence"/>
</dbReference>
<sequence>MQGPQQGPWPRFVPVNAVRACCCPPDRVFNDSRRTAVLFPAACCILIRAQPVCQAYVDHRRRRRTHRGSRPARQHTELLVDADMFSIRTTRIAIRLLEDSGHVVNTTIYAPAGRQQNKKWLNFMHELEIGFQPVDKQQTGGPSGEEVDEAISLAVQDSWTAAEVDCIALLTGDAGYMDIMQSTLEYGRQAIVLAEETSRAILSKYADIGVSVAALPKEHEGFIGVQALLHADGSGSVRETHLEVPRTPTDVADRRAEVLMQFMSDLGYRQDSGYLMQSAAKFWFENSLGDLTVFPQSCGLKDVSEVIAASRCFSQFKKYNFDLAFLVPVTSRSGSKEKGRRNHGSMLARAVFRGGGPAMLRDSEKLTIQALRKLGYLDGNLNSDVTEAVLAFVNRPANKHTLRKLEMLPVAMDKLSDVDEKLRAAFLSHAAKGHWQVPAQDLEVRQLLQRLGFLSSSANRPKTVSKAMREYAQQEGLPWRRTYNLNVFQIMHHANTNPNKAGWVEFQS</sequence>
<name>A0A812TRB4_9DINO</name>
<evidence type="ECO:0000259" key="1">
    <source>
        <dbReference type="Pfam" id="PF01936"/>
    </source>
</evidence>